<keyword evidence="1" id="KW-1133">Transmembrane helix</keyword>
<comment type="caution">
    <text evidence="2">The sequence shown here is derived from an EMBL/GenBank/DDBJ whole genome shotgun (WGS) entry which is preliminary data.</text>
</comment>
<keyword evidence="1" id="KW-0812">Transmembrane</keyword>
<dbReference type="Proteomes" id="UP001194468">
    <property type="component" value="Unassembled WGS sequence"/>
</dbReference>
<dbReference type="AlphaFoldDB" id="A0AAD4G7R8"/>
<sequence length="99" mass="11433">MGMLHLKWAWFIWENLLLVLDVFTWLFGYFLAAAVLAGSWFSWLQALGMGVPLKWAWFTWKTLQFILDVFTWLFDYFWGAAVPTGVDFLGSGQPGCVCL</sequence>
<feature type="transmembrane region" description="Helical" evidence="1">
    <location>
        <begin position="55"/>
        <end position="74"/>
    </location>
</feature>
<keyword evidence="1" id="KW-0472">Membrane</keyword>
<protein>
    <submittedName>
        <fullName evidence="2">Uncharacterized protein</fullName>
    </submittedName>
</protein>
<evidence type="ECO:0000313" key="3">
    <source>
        <dbReference type="Proteomes" id="UP001194468"/>
    </source>
</evidence>
<name>A0AAD4G7R8_BOLED</name>
<keyword evidence="3" id="KW-1185">Reference proteome</keyword>
<organism evidence="2 3">
    <name type="scientific">Boletus edulis BED1</name>
    <dbReference type="NCBI Taxonomy" id="1328754"/>
    <lineage>
        <taxon>Eukaryota</taxon>
        <taxon>Fungi</taxon>
        <taxon>Dikarya</taxon>
        <taxon>Basidiomycota</taxon>
        <taxon>Agaricomycotina</taxon>
        <taxon>Agaricomycetes</taxon>
        <taxon>Agaricomycetidae</taxon>
        <taxon>Boletales</taxon>
        <taxon>Boletineae</taxon>
        <taxon>Boletaceae</taxon>
        <taxon>Boletoideae</taxon>
        <taxon>Boletus</taxon>
    </lineage>
</organism>
<feature type="transmembrane region" description="Helical" evidence="1">
    <location>
        <begin position="22"/>
        <end position="43"/>
    </location>
</feature>
<evidence type="ECO:0000256" key="1">
    <source>
        <dbReference type="SAM" id="Phobius"/>
    </source>
</evidence>
<reference evidence="2" key="1">
    <citation type="submission" date="2019-10" db="EMBL/GenBank/DDBJ databases">
        <authorList>
            <consortium name="DOE Joint Genome Institute"/>
            <person name="Kuo A."/>
            <person name="Miyauchi S."/>
            <person name="Kiss E."/>
            <person name="Drula E."/>
            <person name="Kohler A."/>
            <person name="Sanchez-Garcia M."/>
            <person name="Andreopoulos B."/>
            <person name="Barry K.W."/>
            <person name="Bonito G."/>
            <person name="Buee M."/>
            <person name="Carver A."/>
            <person name="Chen C."/>
            <person name="Cichocki N."/>
            <person name="Clum A."/>
            <person name="Culley D."/>
            <person name="Crous P.W."/>
            <person name="Fauchery L."/>
            <person name="Girlanda M."/>
            <person name="Hayes R."/>
            <person name="Keri Z."/>
            <person name="LaButti K."/>
            <person name="Lipzen A."/>
            <person name="Lombard V."/>
            <person name="Magnuson J."/>
            <person name="Maillard F."/>
            <person name="Morin E."/>
            <person name="Murat C."/>
            <person name="Nolan M."/>
            <person name="Ohm R."/>
            <person name="Pangilinan J."/>
            <person name="Pereira M."/>
            <person name="Perotto S."/>
            <person name="Peter M."/>
            <person name="Riley R."/>
            <person name="Sitrit Y."/>
            <person name="Stielow B."/>
            <person name="Szollosi G."/>
            <person name="Zifcakova L."/>
            <person name="Stursova M."/>
            <person name="Spatafora J.W."/>
            <person name="Tedersoo L."/>
            <person name="Vaario L.-M."/>
            <person name="Yamada A."/>
            <person name="Yan M."/>
            <person name="Wang P."/>
            <person name="Xu J."/>
            <person name="Bruns T."/>
            <person name="Baldrian P."/>
            <person name="Vilgalys R."/>
            <person name="Henrissat B."/>
            <person name="Grigoriev I.V."/>
            <person name="Hibbett D."/>
            <person name="Nagy L.G."/>
            <person name="Martin F.M."/>
        </authorList>
    </citation>
    <scope>NUCLEOTIDE SEQUENCE</scope>
    <source>
        <strain evidence="2">BED1</strain>
    </source>
</reference>
<reference evidence="2" key="2">
    <citation type="journal article" date="2020" name="Nat. Commun.">
        <title>Large-scale genome sequencing of mycorrhizal fungi provides insights into the early evolution of symbiotic traits.</title>
        <authorList>
            <person name="Miyauchi S."/>
            <person name="Kiss E."/>
            <person name="Kuo A."/>
            <person name="Drula E."/>
            <person name="Kohler A."/>
            <person name="Sanchez-Garcia M."/>
            <person name="Morin E."/>
            <person name="Andreopoulos B."/>
            <person name="Barry K.W."/>
            <person name="Bonito G."/>
            <person name="Buee M."/>
            <person name="Carver A."/>
            <person name="Chen C."/>
            <person name="Cichocki N."/>
            <person name="Clum A."/>
            <person name="Culley D."/>
            <person name="Crous P.W."/>
            <person name="Fauchery L."/>
            <person name="Girlanda M."/>
            <person name="Hayes R.D."/>
            <person name="Keri Z."/>
            <person name="LaButti K."/>
            <person name="Lipzen A."/>
            <person name="Lombard V."/>
            <person name="Magnuson J."/>
            <person name="Maillard F."/>
            <person name="Murat C."/>
            <person name="Nolan M."/>
            <person name="Ohm R.A."/>
            <person name="Pangilinan J."/>
            <person name="Pereira M.F."/>
            <person name="Perotto S."/>
            <person name="Peter M."/>
            <person name="Pfister S."/>
            <person name="Riley R."/>
            <person name="Sitrit Y."/>
            <person name="Stielow J.B."/>
            <person name="Szollosi G."/>
            <person name="Zifcakova L."/>
            <person name="Stursova M."/>
            <person name="Spatafora J.W."/>
            <person name="Tedersoo L."/>
            <person name="Vaario L.M."/>
            <person name="Yamada A."/>
            <person name="Yan M."/>
            <person name="Wang P."/>
            <person name="Xu J."/>
            <person name="Bruns T."/>
            <person name="Baldrian P."/>
            <person name="Vilgalys R."/>
            <person name="Dunand C."/>
            <person name="Henrissat B."/>
            <person name="Grigoriev I.V."/>
            <person name="Hibbett D."/>
            <person name="Nagy L.G."/>
            <person name="Martin F.M."/>
        </authorList>
    </citation>
    <scope>NUCLEOTIDE SEQUENCE</scope>
    <source>
        <strain evidence="2">BED1</strain>
    </source>
</reference>
<accession>A0AAD4G7R8</accession>
<proteinExistence type="predicted"/>
<dbReference type="EMBL" id="WHUW01000132">
    <property type="protein sequence ID" value="KAF8422131.1"/>
    <property type="molecule type" value="Genomic_DNA"/>
</dbReference>
<gene>
    <name evidence="2" type="ORF">L210DRAFT_2201031</name>
</gene>
<evidence type="ECO:0000313" key="2">
    <source>
        <dbReference type="EMBL" id="KAF8422131.1"/>
    </source>
</evidence>